<keyword evidence="3" id="KW-0175">Coiled coil</keyword>
<feature type="region of interest" description="Disordered" evidence="4">
    <location>
        <begin position="22"/>
        <end position="53"/>
    </location>
</feature>
<gene>
    <name evidence="5" type="ORF">HYH02_004260</name>
</gene>
<dbReference type="PANTHER" id="PTHR15954">
    <property type="entry name" value="VACUOLAR PROTEIN SORTING-ASSOCIATED PROTEIN 51 HOMOLOG"/>
    <property type="match status" value="1"/>
</dbReference>
<feature type="coiled-coil region" evidence="3">
    <location>
        <begin position="77"/>
        <end position="143"/>
    </location>
</feature>
<evidence type="ECO:0000256" key="3">
    <source>
        <dbReference type="SAM" id="Coils"/>
    </source>
</evidence>
<comment type="similarity">
    <text evidence="1 2">Belongs to the VPS51 family.</text>
</comment>
<comment type="subunit">
    <text evidence="2">Component of the Golgi-associated retrograde protein (GARP) complex.</text>
</comment>
<keyword evidence="2" id="KW-0653">Protein transport</keyword>
<dbReference type="GO" id="GO:0032456">
    <property type="term" value="P:endocytic recycling"/>
    <property type="evidence" value="ECO:0007669"/>
    <property type="project" value="TreeGrafter"/>
</dbReference>
<comment type="function">
    <text evidence="2">Acts as component of the GARP complex that is involved in retrograde transport from early and late endosomes to the trans-Golgi network (TGN).</text>
</comment>
<proteinExistence type="inferred from homology"/>
<dbReference type="EMBL" id="JAEHOD010000009">
    <property type="protein sequence ID" value="KAG2450988.1"/>
    <property type="molecule type" value="Genomic_DNA"/>
</dbReference>
<dbReference type="GO" id="GO:0016020">
    <property type="term" value="C:membrane"/>
    <property type="evidence" value="ECO:0007669"/>
    <property type="project" value="TreeGrafter"/>
</dbReference>
<dbReference type="GO" id="GO:0007030">
    <property type="term" value="P:Golgi organization"/>
    <property type="evidence" value="ECO:0007669"/>
    <property type="project" value="UniProtKB-UniRule"/>
</dbReference>
<evidence type="ECO:0000313" key="6">
    <source>
        <dbReference type="Proteomes" id="UP000613740"/>
    </source>
</evidence>
<dbReference type="GO" id="GO:0042147">
    <property type="term" value="P:retrograde transport, endosome to Golgi"/>
    <property type="evidence" value="ECO:0007669"/>
    <property type="project" value="UniProtKB-UniRule"/>
</dbReference>
<dbReference type="GO" id="GO:0006869">
    <property type="term" value="P:lipid transport"/>
    <property type="evidence" value="ECO:0007669"/>
    <property type="project" value="UniProtKB-UniRule"/>
</dbReference>
<name>A0A835WNC7_9CHLO</name>
<keyword evidence="6" id="KW-1185">Reference proteome</keyword>
<dbReference type="GO" id="GO:0007041">
    <property type="term" value="P:lysosomal transport"/>
    <property type="evidence" value="ECO:0007669"/>
    <property type="project" value="TreeGrafter"/>
</dbReference>
<accession>A0A835WNC7</accession>
<dbReference type="GO" id="GO:0015031">
    <property type="term" value="P:protein transport"/>
    <property type="evidence" value="ECO:0007669"/>
    <property type="project" value="UniProtKB-UniRule"/>
</dbReference>
<feature type="compositionally biased region" description="Gly residues" evidence="4">
    <location>
        <begin position="800"/>
        <end position="813"/>
    </location>
</feature>
<dbReference type="InterPro" id="IPR014812">
    <property type="entry name" value="Vps51"/>
</dbReference>
<feature type="region of interest" description="Disordered" evidence="4">
    <location>
        <begin position="798"/>
        <end position="829"/>
    </location>
</feature>
<dbReference type="GO" id="GO:1990745">
    <property type="term" value="C:EARP complex"/>
    <property type="evidence" value="ECO:0007669"/>
    <property type="project" value="TreeGrafter"/>
</dbReference>
<dbReference type="AlphaFoldDB" id="A0A835WNC7"/>
<comment type="subcellular location">
    <subcellularLocation>
        <location evidence="2">Golgi apparatus</location>
        <location evidence="2">trans-Golgi network</location>
    </subcellularLocation>
</comment>
<evidence type="ECO:0000256" key="4">
    <source>
        <dbReference type="SAM" id="MobiDB-lite"/>
    </source>
</evidence>
<dbReference type="PANTHER" id="PTHR15954:SF4">
    <property type="entry name" value="VACUOLAR PROTEIN SORTING-ASSOCIATED PROTEIN 51 HOMOLOG"/>
    <property type="match status" value="1"/>
</dbReference>
<dbReference type="GO" id="GO:0005829">
    <property type="term" value="C:cytosol"/>
    <property type="evidence" value="ECO:0007669"/>
    <property type="project" value="GOC"/>
</dbReference>
<organism evidence="5 6">
    <name type="scientific">Chlamydomonas schloesseri</name>
    <dbReference type="NCBI Taxonomy" id="2026947"/>
    <lineage>
        <taxon>Eukaryota</taxon>
        <taxon>Viridiplantae</taxon>
        <taxon>Chlorophyta</taxon>
        <taxon>core chlorophytes</taxon>
        <taxon>Chlorophyceae</taxon>
        <taxon>CS clade</taxon>
        <taxon>Chlamydomonadales</taxon>
        <taxon>Chlamydomonadaceae</taxon>
        <taxon>Chlamydomonas</taxon>
    </lineage>
</organism>
<keyword evidence="2" id="KW-0445">Lipid transport</keyword>
<sequence length="966" mass="99478">MEEDYAKRSERVKALLSQYYGDATGPAAGPGQPAQQQSAAAPGRGPQGGHVAGLAAIDTPTFNADQHTSDILRIFSLEKLMVEHRNMAREIKNLDSDMQQLVYENYNKFITATDTIRTMKSSVDNMETDMQRLEQTAGVVAEKSLSVSNKLQQRRESMEQLYKVQRLLRKLQTVFELPRKMRAALEEDALDTAVGLYAEAQPLLHKYGNRGTFKVIALESDFVAQEISQLLKKRLTERKDDSAEQCVLLLRKLGEPDDTLQDKYLSGRVARIKRVLAEAAVVADAMAAAAAGQQQVPLPSKAQVAAPEAWSWTAAGGPPPLRAFVRSLDEKFISGVQETVVNVIRFFLPEGSEDSPEAAAAKRKPLVALSRELFAEYFGIVRRVVTDAAKAGVLRGSLLREARAEAAAASGKGGAAAAAAALSVNSPSVQQLGSDWGAEPIAQALSTMSTDVGLLAGHLPELGLKERAAEVVQAAVQQHVTLSFAALKQRVIDAAVCVRTALQGAPAPGAAAGGGAGGVGGGGGGGAAGGGGGADAGAGGGGGGGGGGGAGGGEAGGVLRAGSEYLVELLQRGLAALLQGLRGYESAGGPRLLSSWRDAWVELVQGGLQGFFVGLLTASLELAALRYDGGDLMREALKASGGGGGGAVAAGPDLMGPPPGAAAGGGQELLVKPALVLLLAKLCKFLEQVMVPWVMETIAASFASGGGPGGPGPGGPVDLPPAFVPGEVARRLSAASSAMVLAYVEMHGRQLSVMVRRSTASVSWLTCKEPRGPRPVCSLLLERLAKLQAEAAALLEDGDGVPGGLGGGGGPSGPGRKSDDHHRGAGDGRGMYGGAGAFGGGDTAAVERNVAKLFREKVHMTGSVALSCPAILAAVAAVALKSLLESIRLETLGRAGLQQLQLDVAFLRPQLRRCLLRGGGGKGDGAAVVEQLLEDVVLSGTERCVEPALLEAAVVERILASASSAD</sequence>
<feature type="compositionally biased region" description="Low complexity" evidence="4">
    <location>
        <begin position="23"/>
        <end position="44"/>
    </location>
</feature>
<dbReference type="GO" id="GO:0000938">
    <property type="term" value="C:GARP complex"/>
    <property type="evidence" value="ECO:0007669"/>
    <property type="project" value="UniProtKB-UniRule"/>
</dbReference>
<keyword evidence="2" id="KW-0333">Golgi apparatus</keyword>
<evidence type="ECO:0000256" key="2">
    <source>
        <dbReference type="RuleBase" id="RU368010"/>
    </source>
</evidence>
<reference evidence="5" key="1">
    <citation type="journal article" date="2020" name="bioRxiv">
        <title>Comparative genomics of Chlamydomonas.</title>
        <authorList>
            <person name="Craig R.J."/>
            <person name="Hasan A.R."/>
            <person name="Ness R.W."/>
            <person name="Keightley P.D."/>
        </authorList>
    </citation>
    <scope>NUCLEOTIDE SEQUENCE</scope>
    <source>
        <strain evidence="5">CCAP 11/173</strain>
    </source>
</reference>
<dbReference type="OrthoDB" id="203678at2759"/>
<evidence type="ECO:0000256" key="1">
    <source>
        <dbReference type="ARBA" id="ARBA00006080"/>
    </source>
</evidence>
<evidence type="ECO:0000313" key="5">
    <source>
        <dbReference type="EMBL" id="KAG2450988.1"/>
    </source>
</evidence>
<comment type="caution">
    <text evidence="5">The sequence shown here is derived from an EMBL/GenBank/DDBJ whole genome shotgun (WGS) entry which is preliminary data.</text>
</comment>
<keyword evidence="2" id="KW-0813">Transport</keyword>
<feature type="compositionally biased region" description="Basic and acidic residues" evidence="4">
    <location>
        <begin position="816"/>
        <end position="826"/>
    </location>
</feature>
<dbReference type="Pfam" id="PF08700">
    <property type="entry name" value="VPS51_Exo84_N"/>
    <property type="match status" value="1"/>
</dbReference>
<dbReference type="Proteomes" id="UP000613740">
    <property type="component" value="Unassembled WGS sequence"/>
</dbReference>
<dbReference type="GO" id="GO:0048193">
    <property type="term" value="P:Golgi vesicle transport"/>
    <property type="evidence" value="ECO:0007669"/>
    <property type="project" value="TreeGrafter"/>
</dbReference>
<protein>
    <recommendedName>
        <fullName evidence="2">Vacuolar protein sorting-associated protein 51 homolog</fullName>
    </recommendedName>
</protein>